<evidence type="ECO:0000313" key="5">
    <source>
        <dbReference type="Proteomes" id="UP000694621"/>
    </source>
</evidence>
<feature type="domain" description="AB hydrolase-1" evidence="3">
    <location>
        <begin position="132"/>
        <end position="252"/>
    </location>
</feature>
<dbReference type="Ensembl" id="ENSAMXT00005015116.1">
    <property type="protein sequence ID" value="ENSAMXP00005013642.1"/>
    <property type="gene ID" value="ENSAMXG00005007290.1"/>
</dbReference>
<dbReference type="GO" id="GO:0004622">
    <property type="term" value="F:phosphatidylcholine lysophospholipase activity"/>
    <property type="evidence" value="ECO:0007669"/>
    <property type="project" value="TreeGrafter"/>
</dbReference>
<dbReference type="GO" id="GO:0047372">
    <property type="term" value="F:monoacylglycerol lipase activity"/>
    <property type="evidence" value="ECO:0007669"/>
    <property type="project" value="TreeGrafter"/>
</dbReference>
<dbReference type="PANTHER" id="PTHR12277">
    <property type="entry name" value="ALPHA/BETA HYDROLASE DOMAIN-CONTAINING PROTEIN"/>
    <property type="match status" value="1"/>
</dbReference>
<dbReference type="Gene3D" id="3.40.50.1820">
    <property type="entry name" value="alpha/beta hydrolase"/>
    <property type="match status" value="1"/>
</dbReference>
<feature type="transmembrane region" description="Helical" evidence="2">
    <location>
        <begin position="33"/>
        <end position="51"/>
    </location>
</feature>
<keyword evidence="2" id="KW-1133">Transmembrane helix</keyword>
<dbReference type="PANTHER" id="PTHR12277:SF69">
    <property type="entry name" value="PROTEIN ABHD12B"/>
    <property type="match status" value="1"/>
</dbReference>
<accession>A0A8B9JA46</accession>
<organism evidence="4 5">
    <name type="scientific">Astyanax mexicanus</name>
    <name type="common">Blind cave fish</name>
    <name type="synonym">Astyanax fasciatus mexicanus</name>
    <dbReference type="NCBI Taxonomy" id="7994"/>
    <lineage>
        <taxon>Eukaryota</taxon>
        <taxon>Metazoa</taxon>
        <taxon>Chordata</taxon>
        <taxon>Craniata</taxon>
        <taxon>Vertebrata</taxon>
        <taxon>Euteleostomi</taxon>
        <taxon>Actinopterygii</taxon>
        <taxon>Neopterygii</taxon>
        <taxon>Teleostei</taxon>
        <taxon>Ostariophysi</taxon>
        <taxon>Characiformes</taxon>
        <taxon>Characoidei</taxon>
        <taxon>Acestrorhamphidae</taxon>
        <taxon>Acestrorhamphinae</taxon>
        <taxon>Astyanax</taxon>
    </lineage>
</organism>
<dbReference type="SUPFAM" id="SSF53474">
    <property type="entry name" value="alpha/beta-Hydrolases"/>
    <property type="match status" value="1"/>
</dbReference>
<dbReference type="GO" id="GO:0005789">
    <property type="term" value="C:endoplasmic reticulum membrane"/>
    <property type="evidence" value="ECO:0007669"/>
    <property type="project" value="TreeGrafter"/>
</dbReference>
<dbReference type="GO" id="GO:0052651">
    <property type="term" value="P:monoacylglycerol catabolic process"/>
    <property type="evidence" value="ECO:0007669"/>
    <property type="project" value="TreeGrafter"/>
</dbReference>
<dbReference type="Pfam" id="PF00561">
    <property type="entry name" value="Abhydrolase_1"/>
    <property type="match status" value="1"/>
</dbReference>
<evidence type="ECO:0000256" key="2">
    <source>
        <dbReference type="SAM" id="Phobius"/>
    </source>
</evidence>
<feature type="region of interest" description="Disordered" evidence="1">
    <location>
        <begin position="1"/>
        <end position="21"/>
    </location>
</feature>
<dbReference type="InterPro" id="IPR000073">
    <property type="entry name" value="AB_hydrolase_1"/>
</dbReference>
<keyword evidence="2" id="KW-0812">Transmembrane</keyword>
<proteinExistence type="predicted"/>
<evidence type="ECO:0000259" key="3">
    <source>
        <dbReference type="Pfam" id="PF00561"/>
    </source>
</evidence>
<evidence type="ECO:0000256" key="1">
    <source>
        <dbReference type="SAM" id="MobiDB-lite"/>
    </source>
</evidence>
<dbReference type="InterPro" id="IPR029058">
    <property type="entry name" value="AB_hydrolase_fold"/>
</dbReference>
<dbReference type="Proteomes" id="UP000694621">
    <property type="component" value="Unplaced"/>
</dbReference>
<sequence>MMRRRVDGAAASDSTEGKSGKDKAVKVRARSSWRVWIKWTFLVLCVLYAAPRVIPRLFPAFVQHMVYSHAILWFVDLSRPADLALNHTINMYLSSEEGITLGVWHTVPEHKWKEAQGKDLEWYEKSLGDGSPVFIYLHANRYNRAAPHRIGVANLLSSLGYHAVAMDYRGFGDSTGEPTEKGLLTDSLYLYHWVKARSKHSLVIMWGHSIGTLVTTNTAMKLQEQGNPVDAVIIEGSFTDSIRKRPGHPFDWFYWRFPYIQYYILGPKESKRSASNEDNLKKMKTPLLMLHAEDDKGTPFTMAQELYSAARSAPNSKERVKLVSFDGSLGYGHSGLYRDPALPGILREFVKSLTDH</sequence>
<dbReference type="AlphaFoldDB" id="A0A8B9JA46"/>
<reference evidence="4" key="1">
    <citation type="submission" date="2025-05" db="UniProtKB">
        <authorList>
            <consortium name="Ensembl"/>
        </authorList>
    </citation>
    <scope>IDENTIFICATION</scope>
</reference>
<dbReference type="Ensembl" id="ENSAMXT00005015163.1">
    <property type="protein sequence ID" value="ENSAMXP00005013688.1"/>
    <property type="gene ID" value="ENSAMXG00005007290.1"/>
</dbReference>
<protein>
    <submittedName>
        <fullName evidence="4">Monoacylglycerol lipase ABHD12-like</fullName>
    </submittedName>
</protein>
<keyword evidence="2" id="KW-0472">Membrane</keyword>
<name>A0A8B9JA46_ASTMX</name>
<dbReference type="GO" id="GO:0006660">
    <property type="term" value="P:phosphatidylserine catabolic process"/>
    <property type="evidence" value="ECO:0007669"/>
    <property type="project" value="TreeGrafter"/>
</dbReference>
<evidence type="ECO:0000313" key="4">
    <source>
        <dbReference type="Ensembl" id="ENSAMXP00005013688.1"/>
    </source>
</evidence>